<dbReference type="Proteomes" id="UP000285278">
    <property type="component" value="Unassembled WGS sequence"/>
</dbReference>
<evidence type="ECO:0000256" key="1">
    <source>
        <dbReference type="SAM" id="MobiDB-lite"/>
    </source>
</evidence>
<dbReference type="InterPro" id="IPR036291">
    <property type="entry name" value="NAD(P)-bd_dom_sf"/>
</dbReference>
<evidence type="ECO:0000259" key="2">
    <source>
        <dbReference type="Pfam" id="PF10727"/>
    </source>
</evidence>
<feature type="compositionally biased region" description="Basic and acidic residues" evidence="1">
    <location>
        <begin position="16"/>
        <end position="28"/>
    </location>
</feature>
<dbReference type="SUPFAM" id="SSF51735">
    <property type="entry name" value="NAD(P)-binding Rossmann-fold domains"/>
    <property type="match status" value="1"/>
</dbReference>
<dbReference type="Pfam" id="PF10728">
    <property type="entry name" value="DUF2520"/>
    <property type="match status" value="1"/>
</dbReference>
<feature type="region of interest" description="Disordered" evidence="1">
    <location>
        <begin position="1"/>
        <end position="28"/>
    </location>
</feature>
<dbReference type="PANTHER" id="PTHR40459">
    <property type="entry name" value="CONSERVED HYPOTHETICAL ALANINE AND LEUCINE RICH PROTEIN"/>
    <property type="match status" value="1"/>
</dbReference>
<feature type="domain" description="DUF2520" evidence="3">
    <location>
        <begin position="161"/>
        <end position="311"/>
    </location>
</feature>
<proteinExistence type="predicted"/>
<comment type="caution">
    <text evidence="4">The sequence shown here is derived from an EMBL/GenBank/DDBJ whole genome shotgun (WGS) entry which is preliminary data.</text>
</comment>
<feature type="compositionally biased region" description="Low complexity" evidence="1">
    <location>
        <begin position="1"/>
        <end position="13"/>
    </location>
</feature>
<keyword evidence="5" id="KW-1185">Reference proteome</keyword>
<dbReference type="InterPro" id="IPR018931">
    <property type="entry name" value="DUF2520"/>
</dbReference>
<dbReference type="SUPFAM" id="SSF48179">
    <property type="entry name" value="6-phosphogluconate dehydrogenase C-terminal domain-like"/>
    <property type="match status" value="1"/>
</dbReference>
<reference evidence="4 5" key="1">
    <citation type="submission" date="2018-09" db="EMBL/GenBank/DDBJ databases">
        <title>Optimization and identification of Corynebacterium falsenii FN1-14 from fish paste.</title>
        <authorList>
            <person name="Daroonpunt R."/>
            <person name="Tanasupawat S."/>
        </authorList>
    </citation>
    <scope>NUCLEOTIDE SEQUENCE [LARGE SCALE GENOMIC DNA]</scope>
    <source>
        <strain evidence="4 5">FN1-14</strain>
    </source>
</reference>
<dbReference type="Gene3D" id="1.10.1040.20">
    <property type="entry name" value="ProC-like, C-terminal domain"/>
    <property type="match status" value="1"/>
</dbReference>
<organism evidence="4 5">
    <name type="scientific">Corynebacterium falsenii</name>
    <dbReference type="NCBI Taxonomy" id="108486"/>
    <lineage>
        <taxon>Bacteria</taxon>
        <taxon>Bacillati</taxon>
        <taxon>Actinomycetota</taxon>
        <taxon>Actinomycetes</taxon>
        <taxon>Mycobacteriales</taxon>
        <taxon>Corynebacteriaceae</taxon>
        <taxon>Corynebacterium</taxon>
    </lineage>
</organism>
<evidence type="ECO:0000313" key="4">
    <source>
        <dbReference type="EMBL" id="RIX33566.1"/>
    </source>
</evidence>
<dbReference type="InterPro" id="IPR019665">
    <property type="entry name" value="OxRdtase/DH_put_Rossmann_dom"/>
</dbReference>
<dbReference type="Gene3D" id="3.40.50.720">
    <property type="entry name" value="NAD(P)-binding Rossmann-like Domain"/>
    <property type="match status" value="1"/>
</dbReference>
<dbReference type="Pfam" id="PF10727">
    <property type="entry name" value="Rossmann-like"/>
    <property type="match status" value="1"/>
</dbReference>
<accession>A0A418Q500</accession>
<dbReference type="EMBL" id="QXJK01000014">
    <property type="protein sequence ID" value="RIX33566.1"/>
    <property type="molecule type" value="Genomic_DNA"/>
</dbReference>
<dbReference type="STRING" id="1451189.CFAL_01745"/>
<evidence type="ECO:0000259" key="3">
    <source>
        <dbReference type="Pfam" id="PF10728"/>
    </source>
</evidence>
<evidence type="ECO:0000313" key="5">
    <source>
        <dbReference type="Proteomes" id="UP000285278"/>
    </source>
</evidence>
<dbReference type="InterPro" id="IPR037108">
    <property type="entry name" value="TM1727-like_C_sf"/>
</dbReference>
<sequence>MPTPSTPSGATPSDRPSPEPHGPHESHEPRLTVGIISAGAVGTALAEAFSRAGHHVHGVNVHSERSAVAASKRIPTIPQLPLEQVAQAALVILAVPDPQLPTVIEEVAQHTQDGQMVAHTSGAFGCDILQPITDTGALPLALHPAMAFTGSPVDTERLTGCAWGITADSDQGLAVAELLVTTVAGVPIAIAEDKRPAYHAAMAHAGNHTVTLINDALRIMDYVLDGSGATGAHAPGGQVPHNPDSAMLLRRLALAAVDNALESRMDQLTGPVARDDAPAVLRHIAALEELSDGSAGSASFTAAYTTMAERTAQMRHAIEVERVLADKTMGLR</sequence>
<dbReference type="RefSeq" id="WP_119665230.1">
    <property type="nucleotide sequence ID" value="NZ_CP083647.1"/>
</dbReference>
<dbReference type="PANTHER" id="PTHR40459:SF1">
    <property type="entry name" value="CONSERVED HYPOTHETICAL ALANINE AND LEUCINE RICH PROTEIN"/>
    <property type="match status" value="1"/>
</dbReference>
<gene>
    <name evidence="4" type="ORF">D3M95_10045</name>
</gene>
<dbReference type="AlphaFoldDB" id="A0A418Q500"/>
<dbReference type="OrthoDB" id="8650434at2"/>
<protein>
    <submittedName>
        <fullName evidence="4">DUF2520 domain-containing protein</fullName>
    </submittedName>
</protein>
<name>A0A418Q500_9CORY</name>
<feature type="domain" description="Putative oxidoreductase/dehydrogenase Rossmann-like" evidence="2">
    <location>
        <begin position="25"/>
        <end position="144"/>
    </location>
</feature>
<dbReference type="InterPro" id="IPR008927">
    <property type="entry name" value="6-PGluconate_DH-like_C_sf"/>
</dbReference>